<keyword evidence="3" id="KW-1185">Reference proteome</keyword>
<evidence type="ECO:0000256" key="1">
    <source>
        <dbReference type="SAM" id="MobiDB-lite"/>
    </source>
</evidence>
<organism evidence="2 3">
    <name type="scientific">Xenoophorus captivus</name>
    <dbReference type="NCBI Taxonomy" id="1517983"/>
    <lineage>
        <taxon>Eukaryota</taxon>
        <taxon>Metazoa</taxon>
        <taxon>Chordata</taxon>
        <taxon>Craniata</taxon>
        <taxon>Vertebrata</taxon>
        <taxon>Euteleostomi</taxon>
        <taxon>Actinopterygii</taxon>
        <taxon>Neopterygii</taxon>
        <taxon>Teleostei</taxon>
        <taxon>Neoteleostei</taxon>
        <taxon>Acanthomorphata</taxon>
        <taxon>Ovalentaria</taxon>
        <taxon>Atherinomorphae</taxon>
        <taxon>Cyprinodontiformes</taxon>
        <taxon>Goodeidae</taxon>
        <taxon>Xenoophorus</taxon>
    </lineage>
</organism>
<feature type="region of interest" description="Disordered" evidence="1">
    <location>
        <begin position="122"/>
        <end position="141"/>
    </location>
</feature>
<gene>
    <name evidence="2" type="ORF">XENOCAPTIV_026932</name>
</gene>
<protein>
    <submittedName>
        <fullName evidence="2">Uncharacterized protein</fullName>
    </submittedName>
</protein>
<dbReference type="EMBL" id="JAHRIN010025892">
    <property type="protein sequence ID" value="MEQ2200297.1"/>
    <property type="molecule type" value="Genomic_DNA"/>
</dbReference>
<reference evidence="2 3" key="1">
    <citation type="submission" date="2021-06" db="EMBL/GenBank/DDBJ databases">
        <authorList>
            <person name="Palmer J.M."/>
        </authorList>
    </citation>
    <scope>NUCLEOTIDE SEQUENCE [LARGE SCALE GENOMIC DNA]</scope>
    <source>
        <strain evidence="2 3">XC_2019</strain>
        <tissue evidence="2">Muscle</tissue>
    </source>
</reference>
<evidence type="ECO:0000313" key="3">
    <source>
        <dbReference type="Proteomes" id="UP001434883"/>
    </source>
</evidence>
<sequence>MSLTEYPRPDRELAISPPWSLEGTFLLEQFHPQVHLQSKMTSPTPPLPLPPLFGTLPVPLNYSPTPALGISPHQRLCAPLIRRTVPVVTITKESCREPESRPCGNQKAIPALLNLSAPLTATVSEESRGESRQHCTEGKKL</sequence>
<dbReference type="Proteomes" id="UP001434883">
    <property type="component" value="Unassembled WGS sequence"/>
</dbReference>
<feature type="compositionally biased region" description="Basic and acidic residues" evidence="1">
    <location>
        <begin position="125"/>
        <end position="141"/>
    </location>
</feature>
<comment type="caution">
    <text evidence="2">The sequence shown here is derived from an EMBL/GenBank/DDBJ whole genome shotgun (WGS) entry which is preliminary data.</text>
</comment>
<proteinExistence type="predicted"/>
<name>A0ABV0QWR8_9TELE</name>
<evidence type="ECO:0000313" key="2">
    <source>
        <dbReference type="EMBL" id="MEQ2200297.1"/>
    </source>
</evidence>
<accession>A0ABV0QWR8</accession>